<evidence type="ECO:0000256" key="4">
    <source>
        <dbReference type="SAM" id="MobiDB-lite"/>
    </source>
</evidence>
<evidence type="ECO:0000256" key="3">
    <source>
        <dbReference type="ARBA" id="ARBA00023274"/>
    </source>
</evidence>
<name>A0ABQ8KXG2_9APHY</name>
<dbReference type="HAMAP" id="MF_01310">
    <property type="entry name" value="Ribosomal_uS11"/>
    <property type="match status" value="1"/>
</dbReference>
<comment type="similarity">
    <text evidence="1">Belongs to the universal ribosomal protein uS11 family.</text>
</comment>
<dbReference type="RefSeq" id="XP_047784804.1">
    <property type="nucleotide sequence ID" value="XM_047922136.1"/>
</dbReference>
<evidence type="ECO:0000313" key="6">
    <source>
        <dbReference type="Proteomes" id="UP000814176"/>
    </source>
</evidence>
<dbReference type="EMBL" id="JADCUA010000001">
    <property type="protein sequence ID" value="KAH9843994.1"/>
    <property type="molecule type" value="Genomic_DNA"/>
</dbReference>
<dbReference type="Gene3D" id="3.30.420.80">
    <property type="entry name" value="Ribosomal protein S11"/>
    <property type="match status" value="1"/>
</dbReference>
<sequence>MSLLRQRVAALRPLRQSCRAAGLATRADTSNLAFFDDLSGTPPPSTNPPLDDSSSFPQPSITMDPEDTGPPKGEAYPLNPIKVNESKSAEIAQGKLQQSVYAIYCKSNKSNTIVSATRPSGHILRTYSGGAMGFKGANRSSYEAGYQSCVAAFKVLEKAMETEKDPKWQLYLNGRGQGRDACLKAVVSTEGQVLKHRLVKVIDKTPIKIGGTRSKKMKRR</sequence>
<reference evidence="5 6" key="1">
    <citation type="journal article" date="2021" name="Environ. Microbiol.">
        <title>Gene family expansions and transcriptome signatures uncover fungal adaptations to wood decay.</title>
        <authorList>
            <person name="Hage H."/>
            <person name="Miyauchi S."/>
            <person name="Viragh M."/>
            <person name="Drula E."/>
            <person name="Min B."/>
            <person name="Chaduli D."/>
            <person name="Navarro D."/>
            <person name="Favel A."/>
            <person name="Norest M."/>
            <person name="Lesage-Meessen L."/>
            <person name="Balint B."/>
            <person name="Merenyi Z."/>
            <person name="de Eugenio L."/>
            <person name="Morin E."/>
            <person name="Martinez A.T."/>
            <person name="Baldrian P."/>
            <person name="Stursova M."/>
            <person name="Martinez M.J."/>
            <person name="Novotny C."/>
            <person name="Magnuson J.K."/>
            <person name="Spatafora J.W."/>
            <person name="Maurice S."/>
            <person name="Pangilinan J."/>
            <person name="Andreopoulos W."/>
            <person name="LaButti K."/>
            <person name="Hundley H."/>
            <person name="Na H."/>
            <person name="Kuo A."/>
            <person name="Barry K."/>
            <person name="Lipzen A."/>
            <person name="Henrissat B."/>
            <person name="Riley R."/>
            <person name="Ahrendt S."/>
            <person name="Nagy L.G."/>
            <person name="Grigoriev I.V."/>
            <person name="Martin F."/>
            <person name="Rosso M.N."/>
        </authorList>
    </citation>
    <scope>NUCLEOTIDE SEQUENCE [LARGE SCALE GENOMIC DNA]</scope>
    <source>
        <strain evidence="5 6">CIRM-BRFM 1785</strain>
    </source>
</reference>
<feature type="region of interest" description="Disordered" evidence="4">
    <location>
        <begin position="34"/>
        <end position="74"/>
    </location>
</feature>
<proteinExistence type="inferred from homology"/>
<evidence type="ECO:0000256" key="1">
    <source>
        <dbReference type="ARBA" id="ARBA00006194"/>
    </source>
</evidence>
<accession>A0ABQ8KXG2</accession>
<dbReference type="InterPro" id="IPR001971">
    <property type="entry name" value="Ribosomal_uS11"/>
</dbReference>
<evidence type="ECO:0000256" key="2">
    <source>
        <dbReference type="ARBA" id="ARBA00022980"/>
    </source>
</evidence>
<dbReference type="Proteomes" id="UP000814176">
    <property type="component" value="Unassembled WGS sequence"/>
</dbReference>
<feature type="compositionally biased region" description="Polar residues" evidence="4">
    <location>
        <begin position="52"/>
        <end position="61"/>
    </location>
</feature>
<protein>
    <recommendedName>
        <fullName evidence="7">30S ribosomal protein S11</fullName>
    </recommendedName>
</protein>
<evidence type="ECO:0008006" key="7">
    <source>
        <dbReference type="Google" id="ProtNLM"/>
    </source>
</evidence>
<dbReference type="SUPFAM" id="SSF53137">
    <property type="entry name" value="Translational machinery components"/>
    <property type="match status" value="1"/>
</dbReference>
<keyword evidence="3" id="KW-0687">Ribonucleoprotein</keyword>
<organism evidence="5 6">
    <name type="scientific">Rhodofomes roseus</name>
    <dbReference type="NCBI Taxonomy" id="34475"/>
    <lineage>
        <taxon>Eukaryota</taxon>
        <taxon>Fungi</taxon>
        <taxon>Dikarya</taxon>
        <taxon>Basidiomycota</taxon>
        <taxon>Agaricomycotina</taxon>
        <taxon>Agaricomycetes</taxon>
        <taxon>Polyporales</taxon>
        <taxon>Rhodofomes</taxon>
    </lineage>
</organism>
<gene>
    <name evidence="5" type="ORF">C8Q71DRAFT_730860</name>
</gene>
<dbReference type="Pfam" id="PF00411">
    <property type="entry name" value="Ribosomal_S11"/>
    <property type="match status" value="1"/>
</dbReference>
<dbReference type="GeneID" id="72002868"/>
<evidence type="ECO:0000313" key="5">
    <source>
        <dbReference type="EMBL" id="KAH9843994.1"/>
    </source>
</evidence>
<comment type="caution">
    <text evidence="5">The sequence shown here is derived from an EMBL/GenBank/DDBJ whole genome shotgun (WGS) entry which is preliminary data.</text>
</comment>
<dbReference type="InterPro" id="IPR036967">
    <property type="entry name" value="Ribosomal_uS11_sf"/>
</dbReference>
<keyword evidence="2" id="KW-0689">Ribosomal protein</keyword>
<keyword evidence="6" id="KW-1185">Reference proteome</keyword>